<name>A0A401UHX9_9CLOT</name>
<sequence length="176" mass="20694">MNLEGRNFEDTDMDEEYEMIPFEPMMYGYGQMNSMPNMGMNTSMGMNPNMGRPMEYMQDVNPNMEMDPGMGMNQFNEDMSMNGLDSMSMMYGDASMKDYGDENEGLRQMDKYEDEGEYNNQNRVNPKYNDVDAIVRKIERYNPAIFRSLTRYGMPYAEARNIVRRIVRLTLMYSEE</sequence>
<comment type="caution">
    <text evidence="1">The sequence shown here is derived from an EMBL/GenBank/DDBJ whole genome shotgun (WGS) entry which is preliminary data.</text>
</comment>
<keyword evidence="2" id="KW-1185">Reference proteome</keyword>
<accession>A0A401UHX9</accession>
<evidence type="ECO:0000313" key="1">
    <source>
        <dbReference type="EMBL" id="GCD09161.1"/>
    </source>
</evidence>
<organism evidence="1 2">
    <name type="scientific">Clostridium tagluense</name>
    <dbReference type="NCBI Taxonomy" id="360422"/>
    <lineage>
        <taxon>Bacteria</taxon>
        <taxon>Bacillati</taxon>
        <taxon>Bacillota</taxon>
        <taxon>Clostridia</taxon>
        <taxon>Eubacteriales</taxon>
        <taxon>Clostridiaceae</taxon>
        <taxon>Clostridium</taxon>
    </lineage>
</organism>
<dbReference type="EMBL" id="BHYK01000003">
    <property type="protein sequence ID" value="GCD09161.1"/>
    <property type="molecule type" value="Genomic_DNA"/>
</dbReference>
<dbReference type="AlphaFoldDB" id="A0A401UHX9"/>
<protein>
    <submittedName>
        <fullName evidence="1">Uncharacterized protein</fullName>
    </submittedName>
</protein>
<reference evidence="1 2" key="1">
    <citation type="submission" date="2018-11" db="EMBL/GenBank/DDBJ databases">
        <title>Genome sequencing and assembly of Clostridium tagluense strain A121.</title>
        <authorList>
            <person name="Murakami T."/>
            <person name="Segawa T."/>
            <person name="Shcherbakova V.A."/>
            <person name="Mori H."/>
            <person name="Yoshimura Y."/>
        </authorList>
    </citation>
    <scope>NUCLEOTIDE SEQUENCE [LARGE SCALE GENOMIC DNA]</scope>
    <source>
        <strain evidence="1 2">A121</strain>
    </source>
</reference>
<dbReference type="Proteomes" id="UP000287872">
    <property type="component" value="Unassembled WGS sequence"/>
</dbReference>
<proteinExistence type="predicted"/>
<evidence type="ECO:0000313" key="2">
    <source>
        <dbReference type="Proteomes" id="UP000287872"/>
    </source>
</evidence>
<gene>
    <name evidence="1" type="ORF">Ctaglu_07840</name>
</gene>